<name>A0ABM9NAG4_RICHE</name>
<dbReference type="EMBL" id="OZ018776">
    <property type="protein sequence ID" value="CAK9120144.1"/>
    <property type="molecule type" value="Genomic_DNA"/>
</dbReference>
<proteinExistence type="predicted"/>
<dbReference type="RefSeq" id="WP_010421065.1">
    <property type="nucleotide sequence ID" value="NZ_OY974080.1"/>
</dbReference>
<gene>
    <name evidence="1" type="ORF">OB144RH_01905</name>
</gene>
<evidence type="ECO:0000313" key="1">
    <source>
        <dbReference type="EMBL" id="CAK9120144.1"/>
    </source>
</evidence>
<evidence type="ECO:0000313" key="2">
    <source>
        <dbReference type="Proteomes" id="UP001642485"/>
    </source>
</evidence>
<organism evidence="1 2">
    <name type="scientific">Rickettsia helvetica</name>
    <dbReference type="NCBI Taxonomy" id="35789"/>
    <lineage>
        <taxon>Bacteria</taxon>
        <taxon>Pseudomonadati</taxon>
        <taxon>Pseudomonadota</taxon>
        <taxon>Alphaproteobacteria</taxon>
        <taxon>Rickettsiales</taxon>
        <taxon>Rickettsiaceae</taxon>
        <taxon>Rickettsieae</taxon>
        <taxon>Rickettsia</taxon>
        <taxon>spotted fever group</taxon>
    </lineage>
</organism>
<sequence length="75" mass="7871">MGANPAAEDATSRKRGAAVGGGEVVTVNLMKVTLIIPFTEYGLAYITAKRYKKPLTDLAVIKLNLPVAQSGSIPL</sequence>
<reference evidence="1 2" key="1">
    <citation type="submission" date="2024-02" db="EMBL/GenBank/DDBJ databases">
        <authorList>
            <person name="Nijsse B."/>
            <person name="Sprong H."/>
        </authorList>
    </citation>
    <scope>NUCLEOTIDE SEQUENCE [LARGE SCALE GENOMIC DNA]</scope>
    <source>
        <strain evidence="1">OB144</strain>
    </source>
</reference>
<dbReference type="Proteomes" id="UP001642485">
    <property type="component" value="Chromosome"/>
</dbReference>
<keyword evidence="2" id="KW-1185">Reference proteome</keyword>
<accession>A0ABM9NAG4</accession>
<protein>
    <submittedName>
        <fullName evidence="1">Uncharacterized protein</fullName>
    </submittedName>
</protein>